<protein>
    <recommendedName>
        <fullName evidence="4">Transmembrane protein</fullName>
    </recommendedName>
</protein>
<dbReference type="EMBL" id="JAJSOF020000003">
    <property type="protein sequence ID" value="KAJ4450202.1"/>
    <property type="molecule type" value="Genomic_DNA"/>
</dbReference>
<keyword evidence="1" id="KW-1133">Transmembrane helix</keyword>
<gene>
    <name evidence="2" type="ORF">ANN_01609</name>
</gene>
<proteinExistence type="predicted"/>
<keyword evidence="1" id="KW-0472">Membrane</keyword>
<evidence type="ECO:0008006" key="4">
    <source>
        <dbReference type="Google" id="ProtNLM"/>
    </source>
</evidence>
<feature type="transmembrane region" description="Helical" evidence="1">
    <location>
        <begin position="55"/>
        <end position="72"/>
    </location>
</feature>
<evidence type="ECO:0000313" key="2">
    <source>
        <dbReference type="EMBL" id="KAJ4450202.1"/>
    </source>
</evidence>
<organism evidence="2 3">
    <name type="scientific">Periplaneta americana</name>
    <name type="common">American cockroach</name>
    <name type="synonym">Blatta americana</name>
    <dbReference type="NCBI Taxonomy" id="6978"/>
    <lineage>
        <taxon>Eukaryota</taxon>
        <taxon>Metazoa</taxon>
        <taxon>Ecdysozoa</taxon>
        <taxon>Arthropoda</taxon>
        <taxon>Hexapoda</taxon>
        <taxon>Insecta</taxon>
        <taxon>Pterygota</taxon>
        <taxon>Neoptera</taxon>
        <taxon>Polyneoptera</taxon>
        <taxon>Dictyoptera</taxon>
        <taxon>Blattodea</taxon>
        <taxon>Blattoidea</taxon>
        <taxon>Blattidae</taxon>
        <taxon>Blattinae</taxon>
        <taxon>Periplaneta</taxon>
    </lineage>
</organism>
<sequence>MAGLCEGVNEPPGSLKAAYRPTYRTEKFTLHIFNDLIIVVVFHHHHHHRRRSHNIIIIVVVVVLIISSSSSFS</sequence>
<evidence type="ECO:0000256" key="1">
    <source>
        <dbReference type="SAM" id="Phobius"/>
    </source>
</evidence>
<dbReference type="Proteomes" id="UP001148838">
    <property type="component" value="Unassembled WGS sequence"/>
</dbReference>
<keyword evidence="3" id="KW-1185">Reference proteome</keyword>
<accession>A0ABQ8TVU4</accession>
<keyword evidence="1" id="KW-0812">Transmembrane</keyword>
<evidence type="ECO:0000313" key="3">
    <source>
        <dbReference type="Proteomes" id="UP001148838"/>
    </source>
</evidence>
<name>A0ABQ8TVU4_PERAM</name>
<comment type="caution">
    <text evidence="2">The sequence shown here is derived from an EMBL/GenBank/DDBJ whole genome shotgun (WGS) entry which is preliminary data.</text>
</comment>
<reference evidence="2 3" key="1">
    <citation type="journal article" date="2022" name="Allergy">
        <title>Genome assembly and annotation of Periplaneta americana reveal a comprehensive cockroach allergen profile.</title>
        <authorList>
            <person name="Wang L."/>
            <person name="Xiong Q."/>
            <person name="Saelim N."/>
            <person name="Wang L."/>
            <person name="Nong W."/>
            <person name="Wan A.T."/>
            <person name="Shi M."/>
            <person name="Liu X."/>
            <person name="Cao Q."/>
            <person name="Hui J.H.L."/>
            <person name="Sookrung N."/>
            <person name="Leung T.F."/>
            <person name="Tungtrongchitr A."/>
            <person name="Tsui S.K.W."/>
        </authorList>
    </citation>
    <scope>NUCLEOTIDE SEQUENCE [LARGE SCALE GENOMIC DNA]</scope>
    <source>
        <strain evidence="2">PWHHKU_190912</strain>
    </source>
</reference>